<name>A0A918QGB9_9CAUL</name>
<evidence type="ECO:0000313" key="1">
    <source>
        <dbReference type="EMBL" id="GGZ44238.1"/>
    </source>
</evidence>
<sequence>MQNMRSIEIDFDVHKKIEIERLNFSETPNDVLRRLLKITVKESKYSQSLMGKPWSGKGVTLPHQTELRMEYNGTVYEGRITNGIWVVEGKDFNSPSAAASGIAVTKKGKTTNLDGWIYWRVKRPGDTAWTAIADLRPKLSDEEMEAILKDI</sequence>
<dbReference type="RefSeq" id="WP_189488792.1">
    <property type="nucleotide sequence ID" value="NZ_BMZB01000007.1"/>
</dbReference>
<reference evidence="1" key="2">
    <citation type="submission" date="2020-09" db="EMBL/GenBank/DDBJ databases">
        <authorList>
            <person name="Sun Q."/>
            <person name="Kim S."/>
        </authorList>
    </citation>
    <scope>NUCLEOTIDE SEQUENCE</scope>
    <source>
        <strain evidence="1">KCTC 32296</strain>
    </source>
</reference>
<evidence type="ECO:0000313" key="2">
    <source>
        <dbReference type="Proteomes" id="UP000662572"/>
    </source>
</evidence>
<dbReference type="Gene3D" id="1.20.1380.10">
    <property type="entry name" value="Replication modulator SeqA, C-terminal DNA-binding domain"/>
    <property type="match status" value="1"/>
</dbReference>
<gene>
    <name evidence="1" type="ORF">GCM10011273_33720</name>
</gene>
<dbReference type="AlphaFoldDB" id="A0A918QGB9"/>
<proteinExistence type="predicted"/>
<dbReference type="EMBL" id="BMZB01000007">
    <property type="protein sequence ID" value="GGZ44238.1"/>
    <property type="molecule type" value="Genomic_DNA"/>
</dbReference>
<keyword evidence="2" id="KW-1185">Reference proteome</keyword>
<dbReference type="InterPro" id="IPR036835">
    <property type="entry name" value="SeqA_DNA-bd_C_sf"/>
</dbReference>
<dbReference type="Proteomes" id="UP000662572">
    <property type="component" value="Unassembled WGS sequence"/>
</dbReference>
<accession>A0A918QGB9</accession>
<organism evidence="1 2">
    <name type="scientific">Asticcacaulis endophyticus</name>
    <dbReference type="NCBI Taxonomy" id="1395890"/>
    <lineage>
        <taxon>Bacteria</taxon>
        <taxon>Pseudomonadati</taxon>
        <taxon>Pseudomonadota</taxon>
        <taxon>Alphaproteobacteria</taxon>
        <taxon>Caulobacterales</taxon>
        <taxon>Caulobacteraceae</taxon>
        <taxon>Asticcacaulis</taxon>
    </lineage>
</organism>
<evidence type="ECO:0008006" key="3">
    <source>
        <dbReference type="Google" id="ProtNLM"/>
    </source>
</evidence>
<reference evidence="1" key="1">
    <citation type="journal article" date="2014" name="Int. J. Syst. Evol. Microbiol.">
        <title>Complete genome sequence of Corynebacterium casei LMG S-19264T (=DSM 44701T), isolated from a smear-ripened cheese.</title>
        <authorList>
            <consortium name="US DOE Joint Genome Institute (JGI-PGF)"/>
            <person name="Walter F."/>
            <person name="Albersmeier A."/>
            <person name="Kalinowski J."/>
            <person name="Ruckert C."/>
        </authorList>
    </citation>
    <scope>NUCLEOTIDE SEQUENCE</scope>
    <source>
        <strain evidence="1">KCTC 32296</strain>
    </source>
</reference>
<protein>
    <recommendedName>
        <fullName evidence="3">DUF2924 domain-containing protein</fullName>
    </recommendedName>
</protein>
<comment type="caution">
    <text evidence="1">The sequence shown here is derived from an EMBL/GenBank/DDBJ whole genome shotgun (WGS) entry which is preliminary data.</text>
</comment>
<dbReference type="GO" id="GO:0003677">
    <property type="term" value="F:DNA binding"/>
    <property type="evidence" value="ECO:0007669"/>
    <property type="project" value="InterPro"/>
</dbReference>